<evidence type="ECO:0000256" key="3">
    <source>
        <dbReference type="ARBA" id="ARBA00022692"/>
    </source>
</evidence>
<dbReference type="SUPFAM" id="SSF81338">
    <property type="entry name" value="Aquaporin-like"/>
    <property type="match status" value="1"/>
</dbReference>
<dbReference type="PANTHER" id="PTHR45724:SF39">
    <property type="match status" value="1"/>
</dbReference>
<accession>A0A822ZYW4</accession>
<reference evidence="9" key="1">
    <citation type="journal article" name="PLoS ONE">
        <title>Aquaporins are main contributors to root hydraulic conductivity in pearl millet [Pennisetum glaucum (L) R. Br.].</title>
        <authorList>
            <person name="Grondin A."/>
            <person name="Affortit P."/>
            <person name="Tranchant-Dubreuil C."/>
            <person name="de la Fuente-Canto C."/>
            <person name="Mariac C."/>
            <person name="Gantet P."/>
            <person name="Vadez V."/>
            <person name="Vigouroux Y."/>
            <person name="Laplaze L."/>
        </authorList>
    </citation>
    <scope>NUCLEOTIDE SEQUENCE</scope>
</reference>
<evidence type="ECO:0000256" key="6">
    <source>
        <dbReference type="ARBA" id="ARBA00023136"/>
    </source>
</evidence>
<dbReference type="PROSITE" id="PS00221">
    <property type="entry name" value="MIP"/>
    <property type="match status" value="1"/>
</dbReference>
<evidence type="ECO:0000256" key="5">
    <source>
        <dbReference type="ARBA" id="ARBA00022989"/>
    </source>
</evidence>
<feature type="transmembrane region" description="Helical" evidence="8">
    <location>
        <begin position="157"/>
        <end position="176"/>
    </location>
</feature>
<dbReference type="GO" id="GO:0015267">
    <property type="term" value="F:channel activity"/>
    <property type="evidence" value="ECO:0007669"/>
    <property type="project" value="InterPro"/>
</dbReference>
<keyword evidence="3 7" id="KW-0812">Transmembrane</keyword>
<evidence type="ECO:0000256" key="8">
    <source>
        <dbReference type="SAM" id="Phobius"/>
    </source>
</evidence>
<dbReference type="InterPro" id="IPR022357">
    <property type="entry name" value="MIP_CS"/>
</dbReference>
<dbReference type="InterPro" id="IPR000425">
    <property type="entry name" value="MIP"/>
</dbReference>
<dbReference type="SMR" id="A0A822ZYW4"/>
<dbReference type="PRINTS" id="PR00783">
    <property type="entry name" value="MINTRINSICP"/>
</dbReference>
<evidence type="ECO:0000256" key="2">
    <source>
        <dbReference type="ARBA" id="ARBA00022448"/>
    </source>
</evidence>
<dbReference type="Pfam" id="PF00230">
    <property type="entry name" value="MIP"/>
    <property type="match status" value="1"/>
</dbReference>
<keyword evidence="5 8" id="KW-1133">Transmembrane helix</keyword>
<feature type="transmembrane region" description="Helical" evidence="8">
    <location>
        <begin position="227"/>
        <end position="248"/>
    </location>
</feature>
<dbReference type="InterPro" id="IPR023271">
    <property type="entry name" value="Aquaporin-like"/>
</dbReference>
<evidence type="ECO:0000313" key="9">
    <source>
        <dbReference type="EMBL" id="DAD54555.1"/>
    </source>
</evidence>
<feature type="transmembrane region" description="Helical" evidence="8">
    <location>
        <begin position="185"/>
        <end position="207"/>
    </location>
</feature>
<evidence type="ECO:0000256" key="7">
    <source>
        <dbReference type="RuleBase" id="RU000477"/>
    </source>
</evidence>
<dbReference type="AlphaFoldDB" id="A0A822ZYW4"/>
<name>A0A822ZYW4_CENAM</name>
<protein>
    <submittedName>
        <fullName evidence="9">Aquaporin noduline-26 intrinsic protein 3-4</fullName>
    </submittedName>
</protein>
<evidence type="ECO:0000256" key="4">
    <source>
        <dbReference type="ARBA" id="ARBA00022737"/>
    </source>
</evidence>
<dbReference type="Gene3D" id="1.20.1080.10">
    <property type="entry name" value="Glycerol uptake facilitator protein"/>
    <property type="match status" value="1"/>
</dbReference>
<keyword evidence="4" id="KW-0677">Repeat</keyword>
<sequence length="249" mass="25150">MIFSKSPSNKTLPQWVQNEAPPPAPFSEKRVALALVKKVMAEFLGTSLLIFTVLSALIMNEEHGGALGLLGVAAAAGSAVLVIVASLVHVSGGHLNPAVSVAMATFGFLPRAHLLPYVAAQFLGSMTASFAAKAVYSNPANLGATVATVPTVGAGEALVVEFVTTFVLLFVITALATDPKAVKELIAVGAGAAVMMSALASGMSTGASMNPARTLGPAIAAGTYTKIWVYMVAPPLGAIAGTGAYAALK</sequence>
<feature type="transmembrane region" description="Helical" evidence="8">
    <location>
        <begin position="39"/>
        <end position="59"/>
    </location>
</feature>
<dbReference type="GO" id="GO:0016020">
    <property type="term" value="C:membrane"/>
    <property type="evidence" value="ECO:0007669"/>
    <property type="project" value="UniProtKB-SubCell"/>
</dbReference>
<comment type="subcellular location">
    <subcellularLocation>
        <location evidence="1">Membrane</location>
        <topology evidence="1">Multi-pass membrane protein</topology>
    </subcellularLocation>
</comment>
<organism evidence="9">
    <name type="scientific">Cenchrus americanus</name>
    <name type="common">Pearl millet</name>
    <name type="synonym">Pennisetum glaucum</name>
    <dbReference type="NCBI Taxonomy" id="4543"/>
    <lineage>
        <taxon>Eukaryota</taxon>
        <taxon>Viridiplantae</taxon>
        <taxon>Streptophyta</taxon>
        <taxon>Embryophyta</taxon>
        <taxon>Tracheophyta</taxon>
        <taxon>Spermatophyta</taxon>
        <taxon>Magnoliopsida</taxon>
        <taxon>Liliopsida</taxon>
        <taxon>Poales</taxon>
        <taxon>Poaceae</taxon>
        <taxon>PACMAD clade</taxon>
        <taxon>Panicoideae</taxon>
        <taxon>Panicodae</taxon>
        <taxon>Paniceae</taxon>
        <taxon>Cenchrinae</taxon>
        <taxon>Cenchrus</taxon>
    </lineage>
</organism>
<keyword evidence="6 8" id="KW-0472">Membrane</keyword>
<gene>
    <name evidence="9" type="primary">PgNIP3-4</name>
</gene>
<dbReference type="InterPro" id="IPR034294">
    <property type="entry name" value="Aquaporin_transptr"/>
</dbReference>
<evidence type="ECO:0000256" key="1">
    <source>
        <dbReference type="ARBA" id="ARBA00004141"/>
    </source>
</evidence>
<keyword evidence="2 7" id="KW-0813">Transport</keyword>
<dbReference type="PANTHER" id="PTHR45724">
    <property type="entry name" value="AQUAPORIN NIP2-1"/>
    <property type="match status" value="1"/>
</dbReference>
<dbReference type="EMBL" id="BK013108">
    <property type="protein sequence ID" value="DAD54555.1"/>
    <property type="molecule type" value="Genomic_DNA"/>
</dbReference>
<comment type="similarity">
    <text evidence="7">Belongs to the MIP/aquaporin (TC 1.A.8) family.</text>
</comment>
<feature type="transmembrane region" description="Helical" evidence="8">
    <location>
        <begin position="65"/>
        <end position="93"/>
    </location>
</feature>
<proteinExistence type="inferred from homology"/>